<dbReference type="RefSeq" id="WP_345397420.1">
    <property type="nucleotide sequence ID" value="NZ_BAABLA010000027.1"/>
</dbReference>
<name>A0ABW2C3B8_9PSEU</name>
<evidence type="ECO:0000259" key="1">
    <source>
        <dbReference type="Pfam" id="PF18726"/>
    </source>
</evidence>
<dbReference type="Pfam" id="PF18726">
    <property type="entry name" value="HEPN_SAV_6107"/>
    <property type="match status" value="1"/>
</dbReference>
<organism evidence="2 3">
    <name type="scientific">Haloechinothrix salitolerans</name>
    <dbReference type="NCBI Taxonomy" id="926830"/>
    <lineage>
        <taxon>Bacteria</taxon>
        <taxon>Bacillati</taxon>
        <taxon>Actinomycetota</taxon>
        <taxon>Actinomycetes</taxon>
        <taxon>Pseudonocardiales</taxon>
        <taxon>Pseudonocardiaceae</taxon>
        <taxon>Haloechinothrix</taxon>
    </lineage>
</organism>
<comment type="caution">
    <text evidence="2">The sequence shown here is derived from an EMBL/GenBank/DDBJ whole genome shotgun (WGS) entry which is preliminary data.</text>
</comment>
<accession>A0ABW2C3B8</accession>
<dbReference type="Proteomes" id="UP001596337">
    <property type="component" value="Unassembled WGS sequence"/>
</dbReference>
<dbReference type="InterPro" id="IPR040891">
    <property type="entry name" value="HEPN_SAV_6107"/>
</dbReference>
<feature type="domain" description="SAV-6107-like HEPN" evidence="1">
    <location>
        <begin position="32"/>
        <end position="128"/>
    </location>
</feature>
<protein>
    <submittedName>
        <fullName evidence="2">SAV_6107 family HEPN domain-containing protein</fullName>
    </submittedName>
</protein>
<proteinExistence type="predicted"/>
<evidence type="ECO:0000313" key="3">
    <source>
        <dbReference type="Proteomes" id="UP001596337"/>
    </source>
</evidence>
<dbReference type="EMBL" id="JBHSXX010000001">
    <property type="protein sequence ID" value="MFC6869623.1"/>
    <property type="molecule type" value="Genomic_DNA"/>
</dbReference>
<keyword evidence="3" id="KW-1185">Reference proteome</keyword>
<evidence type="ECO:0000313" key="2">
    <source>
        <dbReference type="EMBL" id="MFC6869623.1"/>
    </source>
</evidence>
<reference evidence="3" key="1">
    <citation type="journal article" date="2019" name="Int. J. Syst. Evol. Microbiol.">
        <title>The Global Catalogue of Microorganisms (GCM) 10K type strain sequencing project: providing services to taxonomists for standard genome sequencing and annotation.</title>
        <authorList>
            <consortium name="The Broad Institute Genomics Platform"/>
            <consortium name="The Broad Institute Genome Sequencing Center for Infectious Disease"/>
            <person name="Wu L."/>
            <person name="Ma J."/>
        </authorList>
    </citation>
    <scope>NUCLEOTIDE SEQUENCE [LARGE SCALE GENOMIC DNA]</scope>
    <source>
        <strain evidence="3">KCTC 32255</strain>
    </source>
</reference>
<gene>
    <name evidence="2" type="ORF">ACFQGD_21010</name>
</gene>
<sequence>MSAAVMAPSSGVPVAPMAWGLLAQAKRGLAAAESETAPVERFTVAYSSARRAAAAVVAAAGRPHRGRTRPTSVWLLLPTVAPELAEWAAFFAAHSTRHAAAQAGIGGKVTARAADDLLRQAWQFLDLAEGAVSAPRARRTA</sequence>